<dbReference type="EMBL" id="BLLF01001336">
    <property type="protein sequence ID" value="GFH18672.1"/>
    <property type="molecule type" value="Genomic_DNA"/>
</dbReference>
<keyword evidence="2" id="KW-1185">Reference proteome</keyword>
<evidence type="ECO:0000313" key="1">
    <source>
        <dbReference type="EMBL" id="GFH18672.1"/>
    </source>
</evidence>
<organism evidence="1 2">
    <name type="scientific">Haematococcus lacustris</name>
    <name type="common">Green alga</name>
    <name type="synonym">Haematococcus pluvialis</name>
    <dbReference type="NCBI Taxonomy" id="44745"/>
    <lineage>
        <taxon>Eukaryota</taxon>
        <taxon>Viridiplantae</taxon>
        <taxon>Chlorophyta</taxon>
        <taxon>core chlorophytes</taxon>
        <taxon>Chlorophyceae</taxon>
        <taxon>CS clade</taxon>
        <taxon>Chlamydomonadales</taxon>
        <taxon>Haematococcaceae</taxon>
        <taxon>Haematococcus</taxon>
    </lineage>
</organism>
<dbReference type="Proteomes" id="UP000485058">
    <property type="component" value="Unassembled WGS sequence"/>
</dbReference>
<gene>
    <name evidence="1" type="ORF">HaLaN_15514</name>
</gene>
<reference evidence="1 2" key="1">
    <citation type="submission" date="2020-02" db="EMBL/GenBank/DDBJ databases">
        <title>Draft genome sequence of Haematococcus lacustris strain NIES-144.</title>
        <authorList>
            <person name="Morimoto D."/>
            <person name="Nakagawa S."/>
            <person name="Yoshida T."/>
            <person name="Sawayama S."/>
        </authorList>
    </citation>
    <scope>NUCLEOTIDE SEQUENCE [LARGE SCALE GENOMIC DNA]</scope>
    <source>
        <strain evidence="1 2">NIES-144</strain>
    </source>
</reference>
<comment type="caution">
    <text evidence="1">The sequence shown here is derived from an EMBL/GenBank/DDBJ whole genome shotgun (WGS) entry which is preliminary data.</text>
</comment>
<accession>A0A699ZRU3</accession>
<dbReference type="AlphaFoldDB" id="A0A699ZRU3"/>
<evidence type="ECO:0000313" key="2">
    <source>
        <dbReference type="Proteomes" id="UP000485058"/>
    </source>
</evidence>
<protein>
    <submittedName>
        <fullName evidence="1">Uncharacterized protein</fullName>
    </submittedName>
</protein>
<feature type="non-terminal residue" evidence="1">
    <location>
        <position position="1"/>
    </location>
</feature>
<proteinExistence type="predicted"/>
<name>A0A699ZRU3_HAELA</name>
<sequence>MLGVALGQAVGGQVRAPAALLRAGLSCLYSAHLFWACSRSTHQLWQVMALGPVLLVY</sequence>